<feature type="compositionally biased region" description="Polar residues" evidence="1">
    <location>
        <begin position="246"/>
        <end position="265"/>
    </location>
</feature>
<comment type="caution">
    <text evidence="2">The sequence shown here is derived from an EMBL/GenBank/DDBJ whole genome shotgun (WGS) entry which is preliminary data.</text>
</comment>
<feature type="compositionally biased region" description="Low complexity" evidence="1">
    <location>
        <begin position="12"/>
        <end position="23"/>
    </location>
</feature>
<dbReference type="Proteomes" id="UP000816034">
    <property type="component" value="Unassembled WGS sequence"/>
</dbReference>
<evidence type="ECO:0000313" key="3">
    <source>
        <dbReference type="Proteomes" id="UP000816034"/>
    </source>
</evidence>
<feature type="region of interest" description="Disordered" evidence="1">
    <location>
        <begin position="237"/>
        <end position="336"/>
    </location>
</feature>
<feature type="compositionally biased region" description="Basic and acidic residues" evidence="1">
    <location>
        <begin position="1"/>
        <end position="11"/>
    </location>
</feature>
<feature type="region of interest" description="Disordered" evidence="1">
    <location>
        <begin position="1"/>
        <end position="23"/>
    </location>
</feature>
<feature type="compositionally biased region" description="Polar residues" evidence="1">
    <location>
        <begin position="305"/>
        <end position="316"/>
    </location>
</feature>
<dbReference type="AlphaFoldDB" id="A0AA88GM83"/>
<gene>
    <name evidence="2" type="ORF">C9374_004250</name>
</gene>
<dbReference type="RefSeq" id="XP_044549258.1">
    <property type="nucleotide sequence ID" value="XM_044693869.1"/>
</dbReference>
<reference evidence="2 3" key="1">
    <citation type="journal article" date="2018" name="BMC Genomics">
        <title>The genome of Naegleria lovaniensis, the basis for a comparative approach to unravel pathogenicity factors of the human pathogenic amoeba N. fowleri.</title>
        <authorList>
            <person name="Liechti N."/>
            <person name="Schurch N."/>
            <person name="Bruggmann R."/>
            <person name="Wittwer M."/>
        </authorList>
    </citation>
    <scope>NUCLEOTIDE SEQUENCE [LARGE SCALE GENOMIC DNA]</scope>
    <source>
        <strain evidence="2 3">ATCC 30569</strain>
    </source>
</reference>
<keyword evidence="3" id="KW-1185">Reference proteome</keyword>
<accession>A0AA88GM83</accession>
<feature type="compositionally biased region" description="Low complexity" evidence="1">
    <location>
        <begin position="67"/>
        <end position="79"/>
    </location>
</feature>
<protein>
    <submittedName>
        <fullName evidence="2">Uncharacterized protein</fullName>
    </submittedName>
</protein>
<organism evidence="2 3">
    <name type="scientific">Naegleria lovaniensis</name>
    <name type="common">Amoeba</name>
    <dbReference type="NCBI Taxonomy" id="51637"/>
    <lineage>
        <taxon>Eukaryota</taxon>
        <taxon>Discoba</taxon>
        <taxon>Heterolobosea</taxon>
        <taxon>Tetramitia</taxon>
        <taxon>Eutetramitia</taxon>
        <taxon>Vahlkampfiidae</taxon>
        <taxon>Naegleria</taxon>
    </lineage>
</organism>
<sequence>MNFLSYHHDQQQPKTKQQHQVPPLTVPHNALVYGKPLSSSSVPSQQQLVFDPKILANTTQQGSLRTSPSSSSFNVPSSSLAQIRSSTPPLEASRLSSAFNLYSRPLNATAQPQTPSWRAELVEETMEDLLMEGYSRFRSIEEFNINMLLTNLSSNCIEVKQQNPLSTYQSLSGLNKPSLTSGDPWLHQPQQVVTTPMPTSIENSSSDTNSFTQLLLGNNIPTSCSSLLSKPTPRVQLLPPAALPSHTGSNEIESTKVASSSSPPQNTKPKVTKTKEKKKRPTKSKKENSENDPTAPPKEKKRKSSQFSSSLINFQATKAKKDVQFHNYNPPNINTE</sequence>
<evidence type="ECO:0000256" key="1">
    <source>
        <dbReference type="SAM" id="MobiDB-lite"/>
    </source>
</evidence>
<dbReference type="EMBL" id="PYSW02000020">
    <property type="protein sequence ID" value="KAG2383579.1"/>
    <property type="molecule type" value="Genomic_DNA"/>
</dbReference>
<dbReference type="GeneID" id="68096705"/>
<feature type="region of interest" description="Disordered" evidence="1">
    <location>
        <begin position="59"/>
        <end position="86"/>
    </location>
</feature>
<proteinExistence type="predicted"/>
<name>A0AA88GM83_NAELO</name>
<feature type="compositionally biased region" description="Polar residues" evidence="1">
    <location>
        <begin position="326"/>
        <end position="336"/>
    </location>
</feature>
<evidence type="ECO:0000313" key="2">
    <source>
        <dbReference type="EMBL" id="KAG2383579.1"/>
    </source>
</evidence>
<feature type="compositionally biased region" description="Basic residues" evidence="1">
    <location>
        <begin position="270"/>
        <end position="283"/>
    </location>
</feature>